<dbReference type="OrthoDB" id="2428257at2"/>
<dbReference type="AlphaFoldDB" id="A0A428MV45"/>
<dbReference type="Proteomes" id="UP000275076">
    <property type="component" value="Unassembled WGS sequence"/>
</dbReference>
<dbReference type="RefSeq" id="WP_125561463.1">
    <property type="nucleotide sequence ID" value="NZ_RBVX01000045.1"/>
</dbReference>
<accession>A0A428MV45</accession>
<dbReference type="EMBL" id="RBVX01000045">
    <property type="protein sequence ID" value="RSL29998.1"/>
    <property type="molecule type" value="Genomic_DNA"/>
</dbReference>
<gene>
    <name evidence="1" type="ORF">D7Z54_28255</name>
</gene>
<evidence type="ECO:0000313" key="1">
    <source>
        <dbReference type="EMBL" id="RSL29998.1"/>
    </source>
</evidence>
<protein>
    <submittedName>
        <fullName evidence="1">Uncharacterized protein</fullName>
    </submittedName>
</protein>
<sequence>MKTFKVIYYLDKEFTIDRIIEAETKEEAIHTIQEESDKISFTDSKGIYNEINRSDVKLIRLGQAVKRRTNQQNVN</sequence>
<comment type="caution">
    <text evidence="1">The sequence shown here is derived from an EMBL/GenBank/DDBJ whole genome shotgun (WGS) entry which is preliminary data.</text>
</comment>
<reference evidence="1 2" key="1">
    <citation type="submission" date="2018-10" db="EMBL/GenBank/DDBJ databases">
        <title>Draft genome sequence of Bacillus salarius IM0101, isolated from a hypersaline soil in Inner Mongolia, China.</title>
        <authorList>
            <person name="Yamprayoonswat W."/>
            <person name="Boonvisut S."/>
            <person name="Jumpathong W."/>
            <person name="Sittihan S."/>
            <person name="Ruangsuj P."/>
            <person name="Wanthongcharoen S."/>
            <person name="Thongpramul N."/>
            <person name="Pimmason S."/>
            <person name="Yu B."/>
            <person name="Yasawong M."/>
        </authorList>
    </citation>
    <scope>NUCLEOTIDE SEQUENCE [LARGE SCALE GENOMIC DNA]</scope>
    <source>
        <strain evidence="1 2">IM0101</strain>
    </source>
</reference>
<organism evidence="1 2">
    <name type="scientific">Salibacterium salarium</name>
    <dbReference type="NCBI Taxonomy" id="284579"/>
    <lineage>
        <taxon>Bacteria</taxon>
        <taxon>Bacillati</taxon>
        <taxon>Bacillota</taxon>
        <taxon>Bacilli</taxon>
        <taxon>Bacillales</taxon>
        <taxon>Bacillaceae</taxon>
    </lineage>
</organism>
<name>A0A428MV45_9BACI</name>
<keyword evidence="2" id="KW-1185">Reference proteome</keyword>
<evidence type="ECO:0000313" key="2">
    <source>
        <dbReference type="Proteomes" id="UP000275076"/>
    </source>
</evidence>
<proteinExistence type="predicted"/>